<dbReference type="AlphaFoldDB" id="A0A6H5IZC3"/>
<name>A0A6H5IZC3_9HYME</name>
<organism evidence="2 3">
    <name type="scientific">Trichogramma brassicae</name>
    <dbReference type="NCBI Taxonomy" id="86971"/>
    <lineage>
        <taxon>Eukaryota</taxon>
        <taxon>Metazoa</taxon>
        <taxon>Ecdysozoa</taxon>
        <taxon>Arthropoda</taxon>
        <taxon>Hexapoda</taxon>
        <taxon>Insecta</taxon>
        <taxon>Pterygota</taxon>
        <taxon>Neoptera</taxon>
        <taxon>Endopterygota</taxon>
        <taxon>Hymenoptera</taxon>
        <taxon>Apocrita</taxon>
        <taxon>Proctotrupomorpha</taxon>
        <taxon>Chalcidoidea</taxon>
        <taxon>Trichogrammatidae</taxon>
        <taxon>Trichogramma</taxon>
    </lineage>
</organism>
<accession>A0A6H5IZC3</accession>
<dbReference type="InterPro" id="IPR005312">
    <property type="entry name" value="DUF1759"/>
</dbReference>
<proteinExistence type="predicted"/>
<gene>
    <name evidence="2" type="ORF">TBRA_LOCUS14592</name>
</gene>
<reference evidence="2 3" key="1">
    <citation type="submission" date="2020-02" db="EMBL/GenBank/DDBJ databases">
        <authorList>
            <person name="Ferguson B K."/>
        </authorList>
    </citation>
    <scope>NUCLEOTIDE SEQUENCE [LARGE SCALE GENOMIC DNA]</scope>
</reference>
<protein>
    <submittedName>
        <fullName evidence="2">Uncharacterized protein</fullName>
    </submittedName>
</protein>
<evidence type="ECO:0000256" key="1">
    <source>
        <dbReference type="SAM" id="MobiDB-lite"/>
    </source>
</evidence>
<evidence type="ECO:0000313" key="2">
    <source>
        <dbReference type="EMBL" id="CAB0043004.1"/>
    </source>
</evidence>
<dbReference type="Proteomes" id="UP000479190">
    <property type="component" value="Unassembled WGS sequence"/>
</dbReference>
<dbReference type="EMBL" id="CADCXV010001254">
    <property type="protein sequence ID" value="CAB0043004.1"/>
    <property type="molecule type" value="Genomic_DNA"/>
</dbReference>
<sequence>MAELQEGLKGLQQQSAAAAAAAAAVTVSNVHSQLEKVKLPKFGGDQRDWQGFCDKFTAMVINDKALMPVIKFQHLLNSVSGEPAELLRGIKVESDNFHTAWEARVKLLRLNTHLKTIIQLPTASTESVAHLNQLLSTTNESLNVFKALAPSVANCDSLLVYCVSSKLAPSMQLDWAKDCEAKDVEALTMSRLTSKLPSAPIDIQPWTHMHNLDFADPFYATRSSVDCLLGVDVVAAALRPGLITGPAGTPTALNTVFGWVLMGKGQQRGNDVTQAFSLTVNHELSAALQAFWEVEEISAPKLISPEDTQCYEHFKENVQRDHTGRFIVRLPLVKTPALRNSKNHALGALRRMKRRLENNAELREAYNKFMAEYNQLQHMSLLPDRTKEDETTVYIPHHPVVRDESLKKIRIVFNASSKDAKGQTLNDFMHSGPNLLEDTRVLLLRWRLSRYAFSSSNSQNSDRHHLSVVIRSPNRVRAMAMYTESSLAANCLAECDNRDLALIQLAYNQVREFERETRTNTHSARQERVRERQLQVAA</sequence>
<dbReference type="PANTHER" id="PTHR47331:SF1">
    <property type="entry name" value="GAG-LIKE PROTEIN"/>
    <property type="match status" value="1"/>
</dbReference>
<dbReference type="Pfam" id="PF03564">
    <property type="entry name" value="DUF1759"/>
    <property type="match status" value="1"/>
</dbReference>
<evidence type="ECO:0000313" key="3">
    <source>
        <dbReference type="Proteomes" id="UP000479190"/>
    </source>
</evidence>
<feature type="region of interest" description="Disordered" evidence="1">
    <location>
        <begin position="516"/>
        <end position="538"/>
    </location>
</feature>
<dbReference type="OrthoDB" id="8045623at2759"/>
<dbReference type="PANTHER" id="PTHR47331">
    <property type="entry name" value="PHD-TYPE DOMAIN-CONTAINING PROTEIN"/>
    <property type="match status" value="1"/>
</dbReference>
<keyword evidence="3" id="KW-1185">Reference proteome</keyword>